<evidence type="ECO:0000256" key="1">
    <source>
        <dbReference type="SAM" id="MobiDB-lite"/>
    </source>
</evidence>
<reference evidence="2 3" key="1">
    <citation type="journal article" date="2023" name="Plants (Basel)">
        <title>Bridging the Gap: Combining Genomics and Transcriptomics Approaches to Understand Stylosanthes scabra, an Orphan Legume from the Brazilian Caatinga.</title>
        <authorList>
            <person name="Ferreira-Neto J.R.C."/>
            <person name="da Silva M.D."/>
            <person name="Binneck E."/>
            <person name="de Melo N.F."/>
            <person name="da Silva R.H."/>
            <person name="de Melo A.L.T.M."/>
            <person name="Pandolfi V."/>
            <person name="Bustamante F.O."/>
            <person name="Brasileiro-Vidal A.C."/>
            <person name="Benko-Iseppon A.M."/>
        </authorList>
    </citation>
    <scope>NUCLEOTIDE SEQUENCE [LARGE SCALE GENOMIC DNA]</scope>
    <source>
        <tissue evidence="2">Leaves</tissue>
    </source>
</reference>
<keyword evidence="3" id="KW-1185">Reference proteome</keyword>
<name>A0ABU6S853_9FABA</name>
<evidence type="ECO:0000313" key="3">
    <source>
        <dbReference type="Proteomes" id="UP001341840"/>
    </source>
</evidence>
<sequence>MHNQQQQRGILGLGCSNQSFVIQICSDTSTNSVANNNQESLIQLIPQQNSNNNISPSSSSSSSSIKFNFSAMKLFHRFRKILMRFVFSSVPSRRGQSTTETRHHRSSDRFEPPKTSCSSYYSSYSHYNEAIADCIEFFNKSAQDGNLDGRKSDVTNVV</sequence>
<dbReference type="EMBL" id="JASCZI010060474">
    <property type="protein sequence ID" value="MED6132459.1"/>
    <property type="molecule type" value="Genomic_DNA"/>
</dbReference>
<protein>
    <submittedName>
        <fullName evidence="2">Uncharacterized protein</fullName>
    </submittedName>
</protein>
<proteinExistence type="predicted"/>
<comment type="caution">
    <text evidence="2">The sequence shown here is derived from an EMBL/GenBank/DDBJ whole genome shotgun (WGS) entry which is preliminary data.</text>
</comment>
<evidence type="ECO:0000313" key="2">
    <source>
        <dbReference type="EMBL" id="MED6132459.1"/>
    </source>
</evidence>
<accession>A0ABU6S853</accession>
<dbReference type="Proteomes" id="UP001341840">
    <property type="component" value="Unassembled WGS sequence"/>
</dbReference>
<dbReference type="PANTHER" id="PTHR35111:SF5">
    <property type="entry name" value="F10A5.9"/>
    <property type="match status" value="1"/>
</dbReference>
<organism evidence="2 3">
    <name type="scientific">Stylosanthes scabra</name>
    <dbReference type="NCBI Taxonomy" id="79078"/>
    <lineage>
        <taxon>Eukaryota</taxon>
        <taxon>Viridiplantae</taxon>
        <taxon>Streptophyta</taxon>
        <taxon>Embryophyta</taxon>
        <taxon>Tracheophyta</taxon>
        <taxon>Spermatophyta</taxon>
        <taxon>Magnoliopsida</taxon>
        <taxon>eudicotyledons</taxon>
        <taxon>Gunneridae</taxon>
        <taxon>Pentapetalae</taxon>
        <taxon>rosids</taxon>
        <taxon>fabids</taxon>
        <taxon>Fabales</taxon>
        <taxon>Fabaceae</taxon>
        <taxon>Papilionoideae</taxon>
        <taxon>50 kb inversion clade</taxon>
        <taxon>dalbergioids sensu lato</taxon>
        <taxon>Dalbergieae</taxon>
        <taxon>Pterocarpus clade</taxon>
        <taxon>Stylosanthes</taxon>
    </lineage>
</organism>
<feature type="region of interest" description="Disordered" evidence="1">
    <location>
        <begin position="93"/>
        <end position="116"/>
    </location>
</feature>
<gene>
    <name evidence="2" type="ORF">PIB30_019255</name>
</gene>
<dbReference type="PANTHER" id="PTHR35111">
    <property type="entry name" value="F10A5.9-RELATED"/>
    <property type="match status" value="1"/>
</dbReference>